<evidence type="ECO:0000313" key="2">
    <source>
        <dbReference type="Proteomes" id="UP000518300"/>
    </source>
</evidence>
<reference evidence="1 2" key="1">
    <citation type="submission" date="2020-04" db="EMBL/GenBank/DDBJ databases">
        <title>Draft genome of Pyxidicoccus fallax type strain.</title>
        <authorList>
            <person name="Whitworth D.E."/>
        </authorList>
    </citation>
    <scope>NUCLEOTIDE SEQUENCE [LARGE SCALE GENOMIC DNA]</scope>
    <source>
        <strain evidence="1 2">DSM 14698</strain>
    </source>
</reference>
<gene>
    <name evidence="1" type="ORF">HG543_38950</name>
</gene>
<name>A0A848LTF5_9BACT</name>
<evidence type="ECO:0000313" key="1">
    <source>
        <dbReference type="EMBL" id="NMO20783.1"/>
    </source>
</evidence>
<proteinExistence type="predicted"/>
<keyword evidence="1" id="KW-0645">Protease</keyword>
<keyword evidence="1" id="KW-0121">Carboxypeptidase</keyword>
<protein>
    <submittedName>
        <fullName evidence="1">Carboxypeptidase regulatory-like domain-containing protein</fullName>
    </submittedName>
</protein>
<keyword evidence="1" id="KW-0378">Hydrolase</keyword>
<dbReference type="PROSITE" id="PS51257">
    <property type="entry name" value="PROKAR_LIPOPROTEIN"/>
    <property type="match status" value="1"/>
</dbReference>
<accession>A0A848LTF5</accession>
<keyword evidence="2" id="KW-1185">Reference proteome</keyword>
<dbReference type="Proteomes" id="UP000518300">
    <property type="component" value="Unassembled WGS sequence"/>
</dbReference>
<organism evidence="1 2">
    <name type="scientific">Pyxidicoccus fallax</name>
    <dbReference type="NCBI Taxonomy" id="394095"/>
    <lineage>
        <taxon>Bacteria</taxon>
        <taxon>Pseudomonadati</taxon>
        <taxon>Myxococcota</taxon>
        <taxon>Myxococcia</taxon>
        <taxon>Myxococcales</taxon>
        <taxon>Cystobacterineae</taxon>
        <taxon>Myxococcaceae</taxon>
        <taxon>Pyxidicoccus</taxon>
    </lineage>
</organism>
<comment type="caution">
    <text evidence="1">The sequence shown here is derived from an EMBL/GenBank/DDBJ whole genome shotgun (WGS) entry which is preliminary data.</text>
</comment>
<dbReference type="GO" id="GO:0004180">
    <property type="term" value="F:carboxypeptidase activity"/>
    <property type="evidence" value="ECO:0007669"/>
    <property type="project" value="UniProtKB-KW"/>
</dbReference>
<dbReference type="EMBL" id="JABBJJ010000270">
    <property type="protein sequence ID" value="NMO20783.1"/>
    <property type="molecule type" value="Genomic_DNA"/>
</dbReference>
<dbReference type="AlphaFoldDB" id="A0A848LTF5"/>
<sequence>MPRVAASTTFDGIMVRVRWFSWLIGISLLAACDDAPRMERRDDDCQAELVSLRVEVVTAEGARVRGATVTATNLTSNVSITGVTDESGVTTAINETLAPSPVRVVASAGAKVSSAERVQWTCDSCNCVPEPGTLQLQLNP</sequence>
<dbReference type="RefSeq" id="WP_169349989.1">
    <property type="nucleotide sequence ID" value="NZ_JABBJJ010000270.1"/>
</dbReference>